<comment type="caution">
    <text evidence="3">The sequence shown here is derived from an EMBL/GenBank/DDBJ whole genome shotgun (WGS) entry which is preliminary data.</text>
</comment>
<dbReference type="CDD" id="cd18809">
    <property type="entry name" value="SF1_C_RecD"/>
    <property type="match status" value="1"/>
</dbReference>
<dbReference type="CDD" id="cd17933">
    <property type="entry name" value="DEXSc_RecD-like"/>
    <property type="match status" value="1"/>
</dbReference>
<sequence length="1672" mass="185385">MLSVSKVKSVAQASSYYNSPDQYYDKDSGDITSRWGGNGAEQLGLEGPVSPEDFVRLLEGRISPDVQLGKNGGDGTIEHVPAWDFTLSAPKSVSVLALVGNDKRLIDAHIKATAETMKFLEKEYALTRISNGGTAEYTKVNNLVYASYIHTESRKHDPQLHSHNVVMNAVMDDSGQWRSLETLKMYENQLGIGLVYRSHLAKLVKQIGYDLEIDHESGLWDIKGVPHSLMDTFSKRRKEVLEAANQYGLFDAKSMEKAALFSRDSKTHVEYDELKASWEETVRESGVSLDDVINRSYDNIQPSKPLDDPHSISAEKNLPEGDTGVSVGHSNSSLNVQDRQAGQEMDFVMPGNDTNFNHIEQGDRVEIRPDSHFPDTTLSPEVAISSSTESATDKYAREYISQQDLSSSELAGIIHDVRLAYKVMAADEAVFSHDAVLKEATRLALGSALPGDIEQVLRAMINSGELLPRTARKGDGEAAYTTPAAFEKEREMVLTMLSGKESRQAVGDIASINAYIDQFEAEKTAEFGSAFAFSSDQRLSIVDAATNKDLVSGIQGFAGTGKTTLLQCLIGYGESKGFSFKGLAPTGSATETLAKETGIPASTVDSFLYRRMKGTVSSREIWLVDEASLVGADNQHALIMEAERSDAKLLLLGDKKQMESVDWGRPFAVLQGFGMRTSSVQTIIRQKDEQLRAAVYDSISGNFSQAFSRLKDSVYDMEKHSVLDDYLALSQAEREKTLVIIPDNEGRQAFNKSVHEKRVQDGELSANEIAVRGLLSANLNEAERTDSRYYKSGQIIEFQLDHGEFKKGEFWTVADASGKELLLKNADGQHTKFNPSEITGKSKFAIDVFREGEILLSEQEKVIFTKSRKDLNVRNGDEFTVSRIDPATGTFTLVNEKGKELSLDSAQLHSVSHSYAMTTYKAQGKTVDRVMAQIESWRRNLVNERSFYVNLSRARHEARLYVDNVDKVVKALSEHDANKTTSLTGFSAKGMKRAAEHLQAERTDTRQLYADLNIATKKLANKQGVFSHTALVAETLKNTLGTYDVRDIETAIYAMRMRGEVGLSHINHDKLNSENYYTMPQNIRHEAQIVRHMLQGKDRYAAIAGKSVVSRFLSAREDKARQGIAEPVSAATQAALTAVMTSRDESILITGSDLSGHRDVMRELGKDIAKERGYRVKGFSTTAEGVKQMRESMKFSSNIYQHLDQMETKIAAGQTVRPGKELWVVENVSQMGAENLIRLQQAARYVGARMVLVADRQENSIAWGNMPSLLAEQGIATIDFDKANRSLNPEINQATDKLTQGKIEDALAHISPMMSEVRDLDNQTNDRAIRLNVIAKAWLNLAPADRTKTAVVIPDYFSRNKVDVQIRRGLQSEGVLQGNALTTAFYRNANLDPFEKKVATNYRPGQVVQFESQRPGIEKGAYYTVEAVNKSGNELILVSVEAGHRVTINASEIAGSRNNSVQVFHVEQKQVQKGETLRFTRTVPADKVESADGKGVSSKMIGTVEALDGTKLTLRLANNRQVTVDAASWKHMEWGYTNNMFNIKDKQFDNVITLMESWKKQFATQEALHNALTKTAVNLRIVTDDKAKLLDSLRSTPGFRQTALHDRKVSITKSDMAAFDKQFGTGLGFGMRSLMKLEAAVDKAVTTTMDKVIQKSQVVGEKVSQFTRQKSL</sequence>
<dbReference type="SUPFAM" id="SSF52540">
    <property type="entry name" value="P-loop containing nucleoside triphosphate hydrolases"/>
    <property type="match status" value="2"/>
</dbReference>
<dbReference type="InterPro" id="IPR014862">
    <property type="entry name" value="TrwC"/>
</dbReference>
<evidence type="ECO:0000313" key="4">
    <source>
        <dbReference type="Proteomes" id="UP000188967"/>
    </source>
</evidence>
<dbReference type="InterPro" id="IPR027417">
    <property type="entry name" value="P-loop_NTPase"/>
</dbReference>
<dbReference type="Gene3D" id="3.40.50.300">
    <property type="entry name" value="P-loop containing nucleotide triphosphate hydrolases"/>
    <property type="match status" value="2"/>
</dbReference>
<evidence type="ECO:0000259" key="2">
    <source>
        <dbReference type="Pfam" id="PF08751"/>
    </source>
</evidence>
<accession>A0A1V2GI25</accession>
<evidence type="ECO:0000256" key="1">
    <source>
        <dbReference type="SAM" id="MobiDB-lite"/>
    </source>
</evidence>
<dbReference type="InterPro" id="IPR014059">
    <property type="entry name" value="TraI/TrwC_relax"/>
</dbReference>
<evidence type="ECO:0000313" key="3">
    <source>
        <dbReference type="EMBL" id="ONG35169.1"/>
    </source>
</evidence>
<dbReference type="Pfam" id="PF13604">
    <property type="entry name" value="AAA_30"/>
    <property type="match status" value="2"/>
</dbReference>
<dbReference type="NCBIfam" id="TIGR02686">
    <property type="entry name" value="relax_trwC"/>
    <property type="match status" value="1"/>
</dbReference>
<proteinExistence type="predicted"/>
<gene>
    <name evidence="3" type="ORF">BXT93_09450</name>
</gene>
<dbReference type="NCBIfam" id="NF041492">
    <property type="entry name" value="MobF"/>
    <property type="match status" value="1"/>
</dbReference>
<name>A0A1V2GI25_ECOLX</name>
<organism evidence="3 4">
    <name type="scientific">Escherichia coli</name>
    <dbReference type="NCBI Taxonomy" id="562"/>
    <lineage>
        <taxon>Bacteria</taxon>
        <taxon>Pseudomonadati</taxon>
        <taxon>Pseudomonadota</taxon>
        <taxon>Gammaproteobacteria</taxon>
        <taxon>Enterobacterales</taxon>
        <taxon>Enterobacteriaceae</taxon>
        <taxon>Escherichia</taxon>
    </lineage>
</organism>
<feature type="domain" description="TrwC relaxase" evidence="2">
    <location>
        <begin position="12"/>
        <end position="284"/>
    </location>
</feature>
<reference evidence="3 4" key="1">
    <citation type="submission" date="2017-01" db="EMBL/GenBank/DDBJ databases">
        <title>Draft genome sequence of an E. coli strain isolated from human, in Amazon, Brazil.</title>
        <authorList>
            <person name="Moura Q."/>
            <person name="Fernandes M.R."/>
            <person name="Cerdeira L."/>
            <person name="Vianello M."/>
            <person name="Souza T.A."/>
            <person name="Ienne S."/>
            <person name="Lincopan N."/>
        </authorList>
    </citation>
    <scope>NUCLEOTIDE SEQUENCE [LARGE SCALE GENOMIC DNA]</scope>
    <source>
        <strain evidence="3 4">ICBEcBL-II-13</strain>
    </source>
</reference>
<dbReference type="SUPFAM" id="SSF55464">
    <property type="entry name" value="Origin of replication-binding domain, RBD-like"/>
    <property type="match status" value="1"/>
</dbReference>
<feature type="region of interest" description="Disordered" evidence="1">
    <location>
        <begin position="298"/>
        <end position="333"/>
    </location>
</feature>
<dbReference type="EMBL" id="MTPS01000135">
    <property type="protein sequence ID" value="ONG35169.1"/>
    <property type="molecule type" value="Genomic_DNA"/>
</dbReference>
<dbReference type="Pfam" id="PF08751">
    <property type="entry name" value="TrwC"/>
    <property type="match status" value="1"/>
</dbReference>
<protein>
    <submittedName>
        <fullName evidence="3">Conjugal transfer protein TraI</fullName>
    </submittedName>
</protein>
<dbReference type="Proteomes" id="UP000188967">
    <property type="component" value="Unassembled WGS sequence"/>
</dbReference>